<dbReference type="PANTHER" id="PTHR45849">
    <property type="entry name" value="FACT COMPLEX SUBUNIT SSRP1"/>
    <property type="match status" value="1"/>
</dbReference>
<accession>A0A8C2G3K0</accession>
<dbReference type="Pfam" id="PF00505">
    <property type="entry name" value="HMG_box"/>
    <property type="match status" value="1"/>
</dbReference>
<sequence length="709" mass="80722">MNETLEFNEIYQEVKGTWNDGRLRFSKHTVVYKNSKTGKVDSIPVPELTQAQWRRVCLGHGIKLCTSTGNIYKYDGFKDTKISEYFKANYKVELVEKDMCVKGWNWGTAKFNGPLLSFEVNESPVFEIPLSSVSQCATGKNEVTVEFHQNDDTEVSLMEVRFYVPPSTGEEGSDPVEAFAQNILSEADVIQATGDAVCIFRELQCLTPRGRYDIRIYPTFLHLHGKTFDYKIPYTTVLRLFLIRSRTGCEVNALITDPGEKSMLNKVVVFNIFGPKCIFDASKNSNGPSDRRFEGKLHKNMSGSLYEMVSRVMKALVNRKITVPGNFQGHSGAQCITCSYKASSGLLYPLERGFIYVHKPPVHLRFEEIACVNFARGTTTTRSFDFEIETKQGNQYTFSSIEREEYGKLFDFVNAKKLSIKNRGFKEGMKGNDNMYSDSDDDQHDAYLERMKEEGKIREEANDSDDSEGESGEYDSKASASESSADDGDSDGDRKKKPAKKAKFVKERKPRKKEKKAKDSSAPKRPMSAYMLWLNSSRDRIKSENPGISITEISKKAGEMWKQLNKEKKEEWEKKAEEAKKEYERAMREYKESGGGSSGSSKKYSKYSLLCPVPHFEWTFYLITIILFQNMILALSNWLFLTISPHFIPEGRGRRKEGRMKKRGKGSQVVEGKKRRSELQATTALRVESSYPVRRAHQSQTKAKNGSAR</sequence>
<keyword evidence="17" id="KW-0812">Transmembrane</keyword>
<dbReference type="InterPro" id="IPR013719">
    <property type="entry name" value="RTT106/SPT16-like_middle_dom"/>
</dbReference>
<evidence type="ECO:0000256" key="11">
    <source>
        <dbReference type="ARBA" id="ARBA00023242"/>
    </source>
</evidence>
<evidence type="ECO:0000256" key="6">
    <source>
        <dbReference type="ARBA" id="ARBA00022763"/>
    </source>
</evidence>
<dbReference type="GO" id="GO:0005730">
    <property type="term" value="C:nucleolus"/>
    <property type="evidence" value="ECO:0007669"/>
    <property type="project" value="UniProtKB-SubCell"/>
</dbReference>
<evidence type="ECO:0000256" key="13">
    <source>
        <dbReference type="PROSITE-ProRule" id="PRU00267"/>
    </source>
</evidence>
<dbReference type="SMART" id="SM01287">
    <property type="entry name" value="Rtt106"/>
    <property type="match status" value="1"/>
</dbReference>
<dbReference type="GO" id="GO:0006281">
    <property type="term" value="P:DNA repair"/>
    <property type="evidence" value="ECO:0007669"/>
    <property type="project" value="UniProtKB-KW"/>
</dbReference>
<evidence type="ECO:0000256" key="15">
    <source>
        <dbReference type="SAM" id="Coils"/>
    </source>
</evidence>
<dbReference type="InterPro" id="IPR036910">
    <property type="entry name" value="HMG_box_dom_sf"/>
</dbReference>
<evidence type="ECO:0000259" key="18">
    <source>
        <dbReference type="PROSITE" id="PS50118"/>
    </source>
</evidence>
<dbReference type="InterPro" id="IPR009071">
    <property type="entry name" value="HMG_box_dom"/>
</dbReference>
<dbReference type="FunFam" id="2.30.29.30:FF:000119">
    <property type="entry name" value="FACT complex subunit SSRP1"/>
    <property type="match status" value="1"/>
</dbReference>
<dbReference type="InterPro" id="IPR024954">
    <property type="entry name" value="SSRP1_DD"/>
</dbReference>
<feature type="region of interest" description="Disordered" evidence="16">
    <location>
        <begin position="453"/>
        <end position="529"/>
    </location>
</feature>
<feature type="DNA-binding region" description="HMG box" evidence="13">
    <location>
        <begin position="523"/>
        <end position="591"/>
    </location>
</feature>
<evidence type="ECO:0000256" key="12">
    <source>
        <dbReference type="ARBA" id="ARBA00058447"/>
    </source>
</evidence>
<dbReference type="FunFam" id="2.30.29.30:FF:000098">
    <property type="entry name" value="Fact complex subunit ssrp1"/>
    <property type="match status" value="1"/>
</dbReference>
<keyword evidence="17" id="KW-0472">Membrane</keyword>
<keyword evidence="15" id="KW-0175">Coiled coil</keyword>
<dbReference type="FunFam" id="2.30.29.220:FF:000001">
    <property type="entry name" value="FACT complex subunit SSRP1"/>
    <property type="match status" value="1"/>
</dbReference>
<dbReference type="InterPro" id="IPR048993">
    <property type="entry name" value="SSRP1-like_PH1"/>
</dbReference>
<evidence type="ECO:0000256" key="3">
    <source>
        <dbReference type="ARBA" id="ARBA00016104"/>
    </source>
</evidence>
<feature type="coiled-coil region" evidence="15">
    <location>
        <begin position="562"/>
        <end position="593"/>
    </location>
</feature>
<protein>
    <recommendedName>
        <fullName evidence="3 14">FACT complex subunit SSRP1</fullName>
    </recommendedName>
</protein>
<dbReference type="FunFam" id="1.10.30.10:FF:000072">
    <property type="entry name" value="FACT complex subunit SSRP1"/>
    <property type="match status" value="1"/>
</dbReference>
<feature type="compositionally biased region" description="Polar residues" evidence="16">
    <location>
        <begin position="698"/>
        <end position="709"/>
    </location>
</feature>
<dbReference type="InterPro" id="IPR038167">
    <property type="entry name" value="SSRP1_sf"/>
</dbReference>
<dbReference type="Gene3D" id="2.30.29.220">
    <property type="entry name" value="Structure-specific recognition protein (SSRP1)"/>
    <property type="match status" value="1"/>
</dbReference>
<proteinExistence type="inferred from homology"/>
<dbReference type="Pfam" id="PF03531">
    <property type="entry name" value="SSrecog"/>
    <property type="match status" value="1"/>
</dbReference>
<dbReference type="Proteomes" id="UP000694701">
    <property type="component" value="Unplaced"/>
</dbReference>
<keyword evidence="5 14" id="KW-0235">DNA replication</keyword>
<dbReference type="CDD" id="cd21994">
    <property type="entry name" value="HMG-box_SSRP1-like"/>
    <property type="match status" value="1"/>
</dbReference>
<comment type="similarity">
    <text evidence="2 14">Belongs to the SSRP1 family.</text>
</comment>
<dbReference type="FunFam" id="2.30.29.150:FF:000001">
    <property type="entry name" value="Fact complex subunit ssrp1"/>
    <property type="match status" value="1"/>
</dbReference>
<reference evidence="19" key="1">
    <citation type="submission" date="2025-08" db="UniProtKB">
        <authorList>
            <consortium name="Ensembl"/>
        </authorList>
    </citation>
    <scope>IDENTIFICATION</scope>
</reference>
<evidence type="ECO:0000313" key="20">
    <source>
        <dbReference type="Proteomes" id="UP000694701"/>
    </source>
</evidence>
<dbReference type="Ensembl" id="ENSCCRT00020068622.1">
    <property type="protein sequence ID" value="ENSCCRP00020062327.1"/>
    <property type="gene ID" value="ENSCCRG00020029421.1"/>
</dbReference>
<keyword evidence="17" id="KW-1133">Transmembrane helix</keyword>
<evidence type="ECO:0000256" key="7">
    <source>
        <dbReference type="ARBA" id="ARBA00023015"/>
    </source>
</evidence>
<dbReference type="InterPro" id="IPR050454">
    <property type="entry name" value="RTT106/SSRP1_HistChap/FACT"/>
</dbReference>
<feature type="compositionally biased region" description="Acidic residues" evidence="16">
    <location>
        <begin position="462"/>
        <end position="473"/>
    </location>
</feature>
<keyword evidence="7 14" id="KW-0805">Transcription regulation</keyword>
<evidence type="ECO:0000256" key="10">
    <source>
        <dbReference type="ARBA" id="ARBA00023204"/>
    </source>
</evidence>
<evidence type="ECO:0000256" key="1">
    <source>
        <dbReference type="ARBA" id="ARBA00004604"/>
    </source>
</evidence>
<dbReference type="InterPro" id="IPR011993">
    <property type="entry name" value="PH-like_dom_sf"/>
</dbReference>
<dbReference type="Pfam" id="PF08512">
    <property type="entry name" value="Rttp106-like_middle"/>
    <property type="match status" value="1"/>
</dbReference>
<evidence type="ECO:0000256" key="4">
    <source>
        <dbReference type="ARBA" id="ARBA00022454"/>
    </source>
</evidence>
<keyword evidence="11 13" id="KW-0539">Nucleus</keyword>
<name>A0A8C2G3K0_CYPCA</name>
<keyword evidence="6 14" id="KW-0227">DNA damage</keyword>
<dbReference type="AlphaFoldDB" id="A0A8C2G3K0"/>
<organism evidence="19 20">
    <name type="scientific">Cyprinus carpio</name>
    <name type="common">Common carp</name>
    <dbReference type="NCBI Taxonomy" id="7962"/>
    <lineage>
        <taxon>Eukaryota</taxon>
        <taxon>Metazoa</taxon>
        <taxon>Chordata</taxon>
        <taxon>Craniata</taxon>
        <taxon>Vertebrata</taxon>
        <taxon>Euteleostomi</taxon>
        <taxon>Actinopterygii</taxon>
        <taxon>Neopterygii</taxon>
        <taxon>Teleostei</taxon>
        <taxon>Ostariophysi</taxon>
        <taxon>Cypriniformes</taxon>
        <taxon>Cyprinidae</taxon>
        <taxon>Cyprininae</taxon>
        <taxon>Cyprinus</taxon>
    </lineage>
</organism>
<evidence type="ECO:0000256" key="17">
    <source>
        <dbReference type="SAM" id="Phobius"/>
    </source>
</evidence>
<dbReference type="Pfam" id="PF17292">
    <property type="entry name" value="POB3_N"/>
    <property type="match status" value="1"/>
</dbReference>
<feature type="region of interest" description="Disordered" evidence="16">
    <location>
        <begin position="651"/>
        <end position="709"/>
    </location>
</feature>
<dbReference type="SUPFAM" id="SSF47095">
    <property type="entry name" value="HMG-box"/>
    <property type="match status" value="1"/>
</dbReference>
<dbReference type="Gene3D" id="2.30.29.30">
    <property type="entry name" value="Pleckstrin-homology domain (PH domain)/Phosphotyrosine-binding domain (PTB)"/>
    <property type="match status" value="2"/>
</dbReference>
<comment type="subcellular location">
    <subcellularLocation>
        <location evidence="1">Nucleus</location>
        <location evidence="1">Nucleolus</location>
    </subcellularLocation>
    <subcellularLocation>
        <location evidence="14">Nucleus</location>
    </subcellularLocation>
    <subcellularLocation>
        <location evidence="14">Chromosome</location>
    </subcellularLocation>
</comment>
<feature type="domain" description="HMG box" evidence="18">
    <location>
        <begin position="523"/>
        <end position="591"/>
    </location>
</feature>
<dbReference type="InterPro" id="IPR035417">
    <property type="entry name" value="SSRP1/POB3_N"/>
</dbReference>
<evidence type="ECO:0000256" key="14">
    <source>
        <dbReference type="RuleBase" id="RU364013"/>
    </source>
</evidence>
<dbReference type="GO" id="GO:0035101">
    <property type="term" value="C:FACT complex"/>
    <property type="evidence" value="ECO:0007669"/>
    <property type="project" value="TreeGrafter"/>
</dbReference>
<dbReference type="GO" id="GO:1902275">
    <property type="term" value="P:regulation of chromatin organization"/>
    <property type="evidence" value="ECO:0007669"/>
    <property type="project" value="TreeGrafter"/>
</dbReference>
<dbReference type="GO" id="GO:0006260">
    <property type="term" value="P:DNA replication"/>
    <property type="evidence" value="ECO:0007669"/>
    <property type="project" value="UniProtKB-KW"/>
</dbReference>
<dbReference type="PRINTS" id="PR00887">
    <property type="entry name" value="SSRCOGNITION"/>
</dbReference>
<keyword evidence="10 14" id="KW-0234">DNA repair</keyword>
<dbReference type="SMART" id="SM00398">
    <property type="entry name" value="HMG"/>
    <property type="match status" value="1"/>
</dbReference>
<feature type="compositionally biased region" description="Basic residues" evidence="16">
    <location>
        <begin position="653"/>
        <end position="665"/>
    </location>
</feature>
<evidence type="ECO:0000256" key="5">
    <source>
        <dbReference type="ARBA" id="ARBA00022705"/>
    </source>
</evidence>
<dbReference type="GO" id="GO:0003677">
    <property type="term" value="F:DNA binding"/>
    <property type="evidence" value="ECO:0007669"/>
    <property type="project" value="UniProtKB-UniRule"/>
</dbReference>
<dbReference type="Pfam" id="PF21103">
    <property type="entry name" value="PH1_SSRP1-like"/>
    <property type="match status" value="1"/>
</dbReference>
<keyword evidence="4 14" id="KW-0158">Chromosome</keyword>
<evidence type="ECO:0000256" key="9">
    <source>
        <dbReference type="ARBA" id="ARBA00023163"/>
    </source>
</evidence>
<evidence type="ECO:0000313" key="19">
    <source>
        <dbReference type="Ensembl" id="ENSCCRP00020062327.1"/>
    </source>
</evidence>
<dbReference type="InterPro" id="IPR000969">
    <property type="entry name" value="SSRP1/POB3"/>
</dbReference>
<keyword evidence="9 14" id="KW-0804">Transcription</keyword>
<dbReference type="Gene3D" id="1.10.30.10">
    <property type="entry name" value="High mobility group box domain"/>
    <property type="match status" value="1"/>
</dbReference>
<dbReference type="GO" id="GO:0042393">
    <property type="term" value="F:histone binding"/>
    <property type="evidence" value="ECO:0007669"/>
    <property type="project" value="TreeGrafter"/>
</dbReference>
<evidence type="ECO:0000256" key="16">
    <source>
        <dbReference type="SAM" id="MobiDB-lite"/>
    </source>
</evidence>
<dbReference type="SUPFAM" id="SSF50729">
    <property type="entry name" value="PH domain-like"/>
    <property type="match status" value="1"/>
</dbReference>
<dbReference type="Gene3D" id="2.30.29.150">
    <property type="match status" value="2"/>
</dbReference>
<dbReference type="PANTHER" id="PTHR45849:SF1">
    <property type="entry name" value="FACT COMPLEX SUBUNIT SSRP1"/>
    <property type="match status" value="1"/>
</dbReference>
<dbReference type="CDD" id="cd13231">
    <property type="entry name" value="PH2_SSRP1-like"/>
    <property type="match status" value="1"/>
</dbReference>
<feature type="transmembrane region" description="Helical" evidence="17">
    <location>
        <begin position="618"/>
        <end position="640"/>
    </location>
</feature>
<keyword evidence="8 13" id="KW-0238">DNA-binding</keyword>
<feature type="compositionally biased region" description="Basic residues" evidence="16">
    <location>
        <begin position="495"/>
        <end position="515"/>
    </location>
</feature>
<comment type="function">
    <text evidence="12">Component of the FACT complex, a general chromatin factor that acts to reorganize nucleosomes. The FACT complex is involved in multiple processes that require DNA as a template such as mRNA elongation, DNA replication and DNA repair. During transcription elongation the FACT complex acts as a histone chaperone that both destabilizes and restores nucleosomal structure. It facilitates the passage of RNA polymerase II and transcription by promoting the dissociation of one histone H2A-H2B dimer from the nucleosome, then subsequently promotes the reestablishment of the nucleosome following the passage of RNA polymerase II. Binds specifically to double-stranded DNA.</text>
</comment>
<evidence type="ECO:0000256" key="2">
    <source>
        <dbReference type="ARBA" id="ARBA00010060"/>
    </source>
</evidence>
<dbReference type="PROSITE" id="PS50118">
    <property type="entry name" value="HMG_BOX_2"/>
    <property type="match status" value="1"/>
</dbReference>
<dbReference type="GO" id="GO:0031491">
    <property type="term" value="F:nucleosome binding"/>
    <property type="evidence" value="ECO:0007669"/>
    <property type="project" value="TreeGrafter"/>
</dbReference>
<evidence type="ECO:0000256" key="8">
    <source>
        <dbReference type="ARBA" id="ARBA00023125"/>
    </source>
</evidence>